<reference evidence="4" key="1">
    <citation type="journal article" date="2019" name="Int. J. Syst. Evol. Microbiol.">
        <title>The Global Catalogue of Microorganisms (GCM) 10K type strain sequencing project: providing services to taxonomists for standard genome sequencing and annotation.</title>
        <authorList>
            <consortium name="The Broad Institute Genomics Platform"/>
            <consortium name="The Broad Institute Genome Sequencing Center for Infectious Disease"/>
            <person name="Wu L."/>
            <person name="Ma J."/>
        </authorList>
    </citation>
    <scope>NUCLEOTIDE SEQUENCE [LARGE SCALE GENOMIC DNA]</scope>
    <source>
        <strain evidence="4">JCM 17938</strain>
    </source>
</reference>
<feature type="domain" description="PucR C-terminal helix-turn-helix" evidence="1">
    <location>
        <begin position="294"/>
        <end position="345"/>
    </location>
</feature>
<organism evidence="3 4">
    <name type="scientific">Actinoallomurus liliacearum</name>
    <dbReference type="NCBI Taxonomy" id="1080073"/>
    <lineage>
        <taxon>Bacteria</taxon>
        <taxon>Bacillati</taxon>
        <taxon>Actinomycetota</taxon>
        <taxon>Actinomycetes</taxon>
        <taxon>Streptosporangiales</taxon>
        <taxon>Thermomonosporaceae</taxon>
        <taxon>Actinoallomurus</taxon>
    </lineage>
</organism>
<accession>A0ABP8TF35</accession>
<dbReference type="Proteomes" id="UP001500212">
    <property type="component" value="Unassembled WGS sequence"/>
</dbReference>
<gene>
    <name evidence="3" type="ORF">GCM10023195_15660</name>
</gene>
<evidence type="ECO:0000313" key="4">
    <source>
        <dbReference type="Proteomes" id="UP001500212"/>
    </source>
</evidence>
<proteinExistence type="predicted"/>
<dbReference type="EMBL" id="BAABHJ010000004">
    <property type="protein sequence ID" value="GAA4604581.1"/>
    <property type="molecule type" value="Genomic_DNA"/>
</dbReference>
<dbReference type="Pfam" id="PF13556">
    <property type="entry name" value="HTH_30"/>
    <property type="match status" value="1"/>
</dbReference>
<dbReference type="InterPro" id="IPR042070">
    <property type="entry name" value="PucR_C-HTH_sf"/>
</dbReference>
<evidence type="ECO:0000259" key="2">
    <source>
        <dbReference type="Pfam" id="PF14361"/>
    </source>
</evidence>
<dbReference type="Pfam" id="PF14361">
    <property type="entry name" value="RsbRD_N"/>
    <property type="match status" value="1"/>
</dbReference>
<dbReference type="PANTHER" id="PTHR33744">
    <property type="entry name" value="CARBOHYDRATE DIACID REGULATOR"/>
    <property type="match status" value="1"/>
</dbReference>
<protein>
    <submittedName>
        <fullName evidence="3">Helix-turn-helix domain-containing protein</fullName>
    </submittedName>
</protein>
<keyword evidence="4" id="KW-1185">Reference proteome</keyword>
<sequence length="361" mass="38256">MNRFSELLRDDDGVIADAAVRAARVHSPPVAALPEAEVRRHVRAVVQAAIGAITAGGELAEADLRAAGRLGADRARQGVPVAALLDGFQAGRALIVRTVVERGRAAGLPADDLLEGMIRIDAVATALEHRMVHAHRIAELEMARTTRDAHAQVLRRVLHGESGDPAPLDAARPYHCLVGDVSDPRTAASLERLLTGGLCALVDGRLAALVPLVPDLPTGAPLFVASPAVPLADVPSMYALCRAALRAVAGEGGLHRLPDLALAVAAAGAPDLGRLLADTLLDRLDPADDFHRQLAETALAYLDNDKRIEPTAGALHVHPNTVKYRVRRFGDITGRSLVPPTGAAVAHSAHWWWALRTWLAR</sequence>
<comment type="caution">
    <text evidence="3">The sequence shown here is derived from an EMBL/GenBank/DDBJ whole genome shotgun (WGS) entry which is preliminary data.</text>
</comment>
<dbReference type="InterPro" id="IPR025736">
    <property type="entry name" value="PucR_C-HTH_dom"/>
</dbReference>
<feature type="domain" description="RsbT co-antagonist protein RsbRD N-terminal" evidence="2">
    <location>
        <begin position="15"/>
        <end position="148"/>
    </location>
</feature>
<dbReference type="PANTHER" id="PTHR33744:SF1">
    <property type="entry name" value="DNA-BINDING TRANSCRIPTIONAL ACTIVATOR ADER"/>
    <property type="match status" value="1"/>
</dbReference>
<evidence type="ECO:0000259" key="1">
    <source>
        <dbReference type="Pfam" id="PF13556"/>
    </source>
</evidence>
<evidence type="ECO:0000313" key="3">
    <source>
        <dbReference type="EMBL" id="GAA4604581.1"/>
    </source>
</evidence>
<dbReference type="RefSeq" id="WP_345350606.1">
    <property type="nucleotide sequence ID" value="NZ_BAABHJ010000004.1"/>
</dbReference>
<dbReference type="Gene3D" id="1.10.10.2840">
    <property type="entry name" value="PucR C-terminal helix-turn-helix domain"/>
    <property type="match status" value="1"/>
</dbReference>
<dbReference type="InterPro" id="IPR025751">
    <property type="entry name" value="RsbRD_N_dom"/>
</dbReference>
<name>A0ABP8TF35_9ACTN</name>
<dbReference type="InterPro" id="IPR051448">
    <property type="entry name" value="CdaR-like_regulators"/>
</dbReference>